<proteinExistence type="predicted"/>
<evidence type="ECO:0000256" key="1">
    <source>
        <dbReference type="SAM" id="MobiDB-lite"/>
    </source>
</evidence>
<dbReference type="GO" id="GO:0033553">
    <property type="term" value="C:rDNA heterochromatin"/>
    <property type="evidence" value="ECO:0007669"/>
    <property type="project" value="TreeGrafter"/>
</dbReference>
<dbReference type="AlphaFoldDB" id="A0A9W9LZ20"/>
<evidence type="ECO:0008006" key="6">
    <source>
        <dbReference type="Google" id="ProtNLM"/>
    </source>
</evidence>
<evidence type="ECO:0000259" key="3">
    <source>
        <dbReference type="Pfam" id="PF16761"/>
    </source>
</evidence>
<evidence type="ECO:0000259" key="2">
    <source>
        <dbReference type="Pfam" id="PF10383"/>
    </source>
</evidence>
<dbReference type="Proteomes" id="UP001146351">
    <property type="component" value="Unassembled WGS sequence"/>
</dbReference>
<organism evidence="4 5">
    <name type="scientific">Penicillium capsulatum</name>
    <dbReference type="NCBI Taxonomy" id="69766"/>
    <lineage>
        <taxon>Eukaryota</taxon>
        <taxon>Fungi</taxon>
        <taxon>Dikarya</taxon>
        <taxon>Ascomycota</taxon>
        <taxon>Pezizomycotina</taxon>
        <taxon>Eurotiomycetes</taxon>
        <taxon>Eurotiomycetidae</taxon>
        <taxon>Eurotiales</taxon>
        <taxon>Aspergillaceae</taxon>
        <taxon>Penicillium</taxon>
    </lineage>
</organism>
<dbReference type="Pfam" id="PF16761">
    <property type="entry name" value="Clr2_transil"/>
    <property type="match status" value="1"/>
</dbReference>
<reference evidence="4" key="2">
    <citation type="journal article" date="2023" name="IMA Fungus">
        <title>Comparative genomic study of the Penicillium genus elucidates a diverse pangenome and 15 lateral gene transfer events.</title>
        <authorList>
            <person name="Petersen C."/>
            <person name="Sorensen T."/>
            <person name="Nielsen M.R."/>
            <person name="Sondergaard T.E."/>
            <person name="Sorensen J.L."/>
            <person name="Fitzpatrick D.A."/>
            <person name="Frisvad J.C."/>
            <person name="Nielsen K.L."/>
        </authorList>
    </citation>
    <scope>NUCLEOTIDE SEQUENCE</scope>
    <source>
        <strain evidence="4">IBT 21917</strain>
    </source>
</reference>
<name>A0A9W9LZ20_9EURO</name>
<comment type="caution">
    <text evidence="4">The sequence shown here is derived from an EMBL/GenBank/DDBJ whole genome shotgun (WGS) entry which is preliminary data.</text>
</comment>
<feature type="compositionally biased region" description="Basic and acidic residues" evidence="1">
    <location>
        <begin position="679"/>
        <end position="697"/>
    </location>
</feature>
<dbReference type="GO" id="GO:0030466">
    <property type="term" value="P:silent mating-type cassette heterochromatin formation"/>
    <property type="evidence" value="ECO:0007669"/>
    <property type="project" value="TreeGrafter"/>
</dbReference>
<dbReference type="InterPro" id="IPR031915">
    <property type="entry name" value="Clr2_N"/>
</dbReference>
<dbReference type="GO" id="GO:0070824">
    <property type="term" value="C:SHREC complex"/>
    <property type="evidence" value="ECO:0007669"/>
    <property type="project" value="InterPro"/>
</dbReference>
<accession>A0A9W9LZ20</accession>
<feature type="domain" description="Cryptic loci regulator 2 C-terminal" evidence="2">
    <location>
        <begin position="420"/>
        <end position="564"/>
    </location>
</feature>
<dbReference type="InterPro" id="IPR018839">
    <property type="entry name" value="Tscrpt-silencing_Clr2_C"/>
</dbReference>
<reference evidence="4" key="1">
    <citation type="submission" date="2022-11" db="EMBL/GenBank/DDBJ databases">
        <authorList>
            <person name="Petersen C."/>
        </authorList>
    </citation>
    <scope>NUCLEOTIDE SEQUENCE</scope>
    <source>
        <strain evidence="4">IBT 21917</strain>
    </source>
</reference>
<evidence type="ECO:0000313" key="4">
    <source>
        <dbReference type="EMBL" id="KAJ5183401.1"/>
    </source>
</evidence>
<dbReference type="PANTHER" id="PTHR38046:SF1">
    <property type="entry name" value="CRYPTIC LOCI REGULATOR 2"/>
    <property type="match status" value="1"/>
</dbReference>
<dbReference type="PANTHER" id="PTHR38046">
    <property type="entry name" value="CRYPTIC LOCI REGULATOR 2"/>
    <property type="match status" value="1"/>
</dbReference>
<keyword evidence="5" id="KW-1185">Reference proteome</keyword>
<dbReference type="OrthoDB" id="438224at2759"/>
<feature type="region of interest" description="Disordered" evidence="1">
    <location>
        <begin position="142"/>
        <end position="210"/>
    </location>
</feature>
<sequence length="726" mass="83038">MSGLGSFEDPPQVVISVDDGLSDGDEKTWPETGKATKWDWQAFPDAKWRKTLAELWVTELGSFQSGKEYILEKLPRGFCLFDRARGTDPKFRDKFLYGHPSGFTYQTPKLFLPHLHWLMTGRVKPCECSPCLRVIKGRLPQKRRTKAEMQSSRGEGSSRKGKGRSDDDDDDDSRRKGKGKAKADDDDEIIGQLPHPTNSKGEKIPIEWNDDWPMTEHGPDYWKIHMMKMKAEGKIDIQIEHHFNFDWHFSHELLETYFTRLTLEPSFIPRKGELVLWVFEMKGELAYHPESQTYQMRSEDGTWLGMPDWRAGVVSQTPEEKCSYMDIYRTTTKKNPCVTSHGFRIETLPDPIGDDKSYSCQYRYVPLKCIRPFNAYERFIHGSARESWHPSIEHALTVMSSFATVANTRFVGTWPDARIHCRGIWVGAELLAVKDTIRLKPFGLEVEDTVRNNLVYKPDPDPVDVMTIDKIALNLQGCKEDPKDPQLADGISALVAGKVYTRDPNRLSRHNPFGNNEPLRELTPEECDAAFNQLHMRDYGPWYVMLGGRNGAVSHTMILGRCYEPIANDCFFDTRRLDYDIHSVLNARKYSEQVDLRMPEGIRWFWGDNRTEILGLAEMNGLEIWSGRPYTKKDWDTAGLPSSGKTSTKNSAFKALCKTSNLVRTGLGATSSSDEENSEKDLSERELRKSIPFREESSESESEEEEFDEAAANASLLEELPKIRSP</sequence>
<gene>
    <name evidence="4" type="ORF">N7492_001017</name>
</gene>
<dbReference type="InterPro" id="IPR038986">
    <property type="entry name" value="Clr2"/>
</dbReference>
<feature type="region of interest" description="Disordered" evidence="1">
    <location>
        <begin position="666"/>
        <end position="726"/>
    </location>
</feature>
<dbReference type="Pfam" id="PF10383">
    <property type="entry name" value="Clr2"/>
    <property type="match status" value="1"/>
</dbReference>
<feature type="domain" description="Cryptic loci regulator 2 N-terminal" evidence="3">
    <location>
        <begin position="69"/>
        <end position="131"/>
    </location>
</feature>
<dbReference type="EMBL" id="JAPQKO010000001">
    <property type="protein sequence ID" value="KAJ5183401.1"/>
    <property type="molecule type" value="Genomic_DNA"/>
</dbReference>
<protein>
    <recommendedName>
        <fullName evidence="6">Cryptic loci regulator 2 N-terminal domain-containing protein</fullName>
    </recommendedName>
</protein>
<evidence type="ECO:0000313" key="5">
    <source>
        <dbReference type="Proteomes" id="UP001146351"/>
    </source>
</evidence>
<feature type="compositionally biased region" description="Acidic residues" evidence="1">
    <location>
        <begin position="698"/>
        <end position="709"/>
    </location>
</feature>
<dbReference type="GO" id="GO:0031934">
    <property type="term" value="C:mating-type region heterochromatin"/>
    <property type="evidence" value="ECO:0007669"/>
    <property type="project" value="TreeGrafter"/>
</dbReference>